<dbReference type="Proteomes" id="UP000295070">
    <property type="component" value="Chromosome 7"/>
</dbReference>
<organism evidence="2 3">
    <name type="scientific">Perca flavescens</name>
    <name type="common">American yellow perch</name>
    <name type="synonym">Morone flavescens</name>
    <dbReference type="NCBI Taxonomy" id="8167"/>
    <lineage>
        <taxon>Eukaryota</taxon>
        <taxon>Metazoa</taxon>
        <taxon>Chordata</taxon>
        <taxon>Craniata</taxon>
        <taxon>Vertebrata</taxon>
        <taxon>Euteleostomi</taxon>
        <taxon>Actinopterygii</taxon>
        <taxon>Neopterygii</taxon>
        <taxon>Teleostei</taxon>
        <taxon>Neoteleostei</taxon>
        <taxon>Acanthomorphata</taxon>
        <taxon>Eupercaria</taxon>
        <taxon>Perciformes</taxon>
        <taxon>Percoidei</taxon>
        <taxon>Percidae</taxon>
        <taxon>Percinae</taxon>
        <taxon>Perca</taxon>
    </lineage>
</organism>
<dbReference type="AlphaFoldDB" id="A0A484D463"/>
<gene>
    <name evidence="2" type="ORF">EPR50_G00071650</name>
</gene>
<protein>
    <submittedName>
        <fullName evidence="2">Uncharacterized protein</fullName>
    </submittedName>
</protein>
<evidence type="ECO:0000313" key="3">
    <source>
        <dbReference type="Proteomes" id="UP000295070"/>
    </source>
</evidence>
<reference evidence="2 3" key="1">
    <citation type="submission" date="2019-01" db="EMBL/GenBank/DDBJ databases">
        <title>A chromosome-scale genome assembly of the yellow perch, Perca flavescens.</title>
        <authorList>
            <person name="Feron R."/>
            <person name="Morvezen R."/>
            <person name="Bestin A."/>
            <person name="Haffray P."/>
            <person name="Klopp C."/>
            <person name="Zahm M."/>
            <person name="Cabau C."/>
            <person name="Roques C."/>
            <person name="Donnadieu C."/>
            <person name="Bouchez O."/>
            <person name="Christie M."/>
            <person name="Larson W."/>
            <person name="Guiguen Y."/>
        </authorList>
    </citation>
    <scope>NUCLEOTIDE SEQUENCE [LARGE SCALE GENOMIC DNA]</scope>
    <source>
        <strain evidence="2">YP-PL-M2</strain>
        <tissue evidence="2">Blood</tissue>
    </source>
</reference>
<accession>A0A484D463</accession>
<evidence type="ECO:0000256" key="1">
    <source>
        <dbReference type="SAM" id="MobiDB-lite"/>
    </source>
</evidence>
<feature type="compositionally biased region" description="Polar residues" evidence="1">
    <location>
        <begin position="40"/>
        <end position="54"/>
    </location>
</feature>
<proteinExistence type="predicted"/>
<keyword evidence="3" id="KW-1185">Reference proteome</keyword>
<feature type="region of interest" description="Disordered" evidence="1">
    <location>
        <begin position="30"/>
        <end position="63"/>
    </location>
</feature>
<dbReference type="EMBL" id="SCKG01000007">
    <property type="protein sequence ID" value="TDH10118.1"/>
    <property type="molecule type" value="Genomic_DNA"/>
</dbReference>
<name>A0A484D463_PERFV</name>
<feature type="compositionally biased region" description="Acidic residues" evidence="1">
    <location>
        <begin position="30"/>
        <end position="39"/>
    </location>
</feature>
<comment type="caution">
    <text evidence="2">The sequence shown here is derived from an EMBL/GenBank/DDBJ whole genome shotgun (WGS) entry which is preliminary data.</text>
</comment>
<evidence type="ECO:0000313" key="2">
    <source>
        <dbReference type="EMBL" id="TDH10118.1"/>
    </source>
</evidence>
<sequence>MDLSIAMMTKIFNGQMWKAAIFPVITLNEPDEMDQDEEPCSTSKPSCDAQTQWSDPEEDHTYSKRPTITCRMSSLLHQPQNYLVLLQQN</sequence>